<organism evidence="1 2">
    <name type="scientific">Chara braunii</name>
    <name type="common">Braun's stonewort</name>
    <dbReference type="NCBI Taxonomy" id="69332"/>
    <lineage>
        <taxon>Eukaryota</taxon>
        <taxon>Viridiplantae</taxon>
        <taxon>Streptophyta</taxon>
        <taxon>Charophyceae</taxon>
        <taxon>Charales</taxon>
        <taxon>Characeae</taxon>
        <taxon>Chara</taxon>
    </lineage>
</organism>
<keyword evidence="2" id="KW-1185">Reference proteome</keyword>
<dbReference type="Pfam" id="PF09713">
    <property type="entry name" value="A_thal_3526"/>
    <property type="match status" value="1"/>
</dbReference>
<evidence type="ECO:0000313" key="2">
    <source>
        <dbReference type="Proteomes" id="UP000265515"/>
    </source>
</evidence>
<accession>A0A388K9W5</accession>
<dbReference type="OrthoDB" id="765837at2759"/>
<comment type="caution">
    <text evidence="1">The sequence shown here is derived from an EMBL/GenBank/DDBJ whole genome shotgun (WGS) entry which is preliminary data.</text>
</comment>
<dbReference type="OMA" id="KHARIKP"/>
<dbReference type="AlphaFoldDB" id="A0A388K9W5"/>
<dbReference type="Gramene" id="GBG66816">
    <property type="protein sequence ID" value="GBG66816"/>
    <property type="gene ID" value="CBR_g70694"/>
</dbReference>
<dbReference type="NCBIfam" id="TIGR01589">
    <property type="entry name" value="A_thal_3526"/>
    <property type="match status" value="1"/>
</dbReference>
<proteinExistence type="predicted"/>
<gene>
    <name evidence="1" type="ORF">CBR_g70694</name>
</gene>
<dbReference type="Proteomes" id="UP000265515">
    <property type="component" value="Unassembled WGS sequence"/>
</dbReference>
<name>A0A388K9W5_CHABU</name>
<dbReference type="PANTHER" id="PTHR31871:SF61">
    <property type="entry name" value="OS06G0705300 PROTEIN"/>
    <property type="match status" value="1"/>
</dbReference>
<sequence length="135" mass="15368">MSSMKSNRELSYSYVLMVQHLIERCLVMYMDREECVRALAKHARIKPVVTATVWRELEKENKEFFEAYTRQRIEYQSKALSCMLEKATAKLCAQKLDDYTPGTSTLSLQLRGSAALRELSAELSSAGGKEYGSGR</sequence>
<evidence type="ECO:0000313" key="1">
    <source>
        <dbReference type="EMBL" id="GBG66816.1"/>
    </source>
</evidence>
<evidence type="ECO:0008006" key="3">
    <source>
        <dbReference type="Google" id="ProtNLM"/>
    </source>
</evidence>
<dbReference type="PANTHER" id="PTHR31871">
    <property type="entry name" value="OS02G0137100 PROTEIN"/>
    <property type="match status" value="1"/>
</dbReference>
<reference evidence="1 2" key="1">
    <citation type="journal article" date="2018" name="Cell">
        <title>The Chara Genome: Secondary Complexity and Implications for Plant Terrestrialization.</title>
        <authorList>
            <person name="Nishiyama T."/>
            <person name="Sakayama H."/>
            <person name="Vries J.D."/>
            <person name="Buschmann H."/>
            <person name="Saint-Marcoux D."/>
            <person name="Ullrich K.K."/>
            <person name="Haas F.B."/>
            <person name="Vanderstraeten L."/>
            <person name="Becker D."/>
            <person name="Lang D."/>
            <person name="Vosolsobe S."/>
            <person name="Rombauts S."/>
            <person name="Wilhelmsson P.K.I."/>
            <person name="Janitza P."/>
            <person name="Kern R."/>
            <person name="Heyl A."/>
            <person name="Rumpler F."/>
            <person name="Villalobos L.I.A.C."/>
            <person name="Clay J.M."/>
            <person name="Skokan R."/>
            <person name="Toyoda A."/>
            <person name="Suzuki Y."/>
            <person name="Kagoshima H."/>
            <person name="Schijlen E."/>
            <person name="Tajeshwar N."/>
            <person name="Catarino B."/>
            <person name="Hetherington A.J."/>
            <person name="Saltykova A."/>
            <person name="Bonnot C."/>
            <person name="Breuninger H."/>
            <person name="Symeonidi A."/>
            <person name="Radhakrishnan G.V."/>
            <person name="Van Nieuwerburgh F."/>
            <person name="Deforce D."/>
            <person name="Chang C."/>
            <person name="Karol K.G."/>
            <person name="Hedrich R."/>
            <person name="Ulvskov P."/>
            <person name="Glockner G."/>
            <person name="Delwiche C.F."/>
            <person name="Petrasek J."/>
            <person name="Van de Peer Y."/>
            <person name="Friml J."/>
            <person name="Beilby M."/>
            <person name="Dolan L."/>
            <person name="Kohara Y."/>
            <person name="Sugano S."/>
            <person name="Fujiyama A."/>
            <person name="Delaux P.-M."/>
            <person name="Quint M."/>
            <person name="TheiBen G."/>
            <person name="Hagemann M."/>
            <person name="Harholt J."/>
            <person name="Dunand C."/>
            <person name="Zachgo S."/>
            <person name="Langdale J."/>
            <person name="Maumus F."/>
            <person name="Straeten D.V.D."/>
            <person name="Gould S.B."/>
            <person name="Rensing S.A."/>
        </authorList>
    </citation>
    <scope>NUCLEOTIDE SEQUENCE [LARGE SCALE GENOMIC DNA]</scope>
    <source>
        <strain evidence="1 2">S276</strain>
    </source>
</reference>
<protein>
    <recommendedName>
        <fullName evidence="3">Angiotensin-converting enzyme 2</fullName>
    </recommendedName>
</protein>
<dbReference type="InterPro" id="IPR006476">
    <property type="entry name" value="CHP01589_pln"/>
</dbReference>
<dbReference type="EMBL" id="BFEA01000079">
    <property type="protein sequence ID" value="GBG66816.1"/>
    <property type="molecule type" value="Genomic_DNA"/>
</dbReference>